<dbReference type="EMBL" id="LSZQ01000046">
    <property type="protein sequence ID" value="KXU35524.1"/>
    <property type="molecule type" value="Genomic_DNA"/>
</dbReference>
<dbReference type="GO" id="GO:0022857">
    <property type="term" value="F:transmembrane transporter activity"/>
    <property type="evidence" value="ECO:0007669"/>
    <property type="project" value="InterPro"/>
</dbReference>
<evidence type="ECO:0000313" key="8">
    <source>
        <dbReference type="Proteomes" id="UP000070058"/>
    </source>
</evidence>
<organism evidence="7 8">
    <name type="scientific">Cephaloticoccus primus</name>
    <dbReference type="NCBI Taxonomy" id="1548207"/>
    <lineage>
        <taxon>Bacteria</taxon>
        <taxon>Pseudomonadati</taxon>
        <taxon>Verrucomicrobiota</taxon>
        <taxon>Opitutia</taxon>
        <taxon>Opitutales</taxon>
        <taxon>Opitutaceae</taxon>
        <taxon>Cephaloticoccus</taxon>
    </lineage>
</organism>
<dbReference type="PANTHER" id="PTHR32196">
    <property type="entry name" value="ABC TRANSPORTER PERMEASE PROTEIN YPHD-RELATED-RELATED"/>
    <property type="match status" value="1"/>
</dbReference>
<dbReference type="Proteomes" id="UP000070058">
    <property type="component" value="Unassembled WGS sequence"/>
</dbReference>
<reference evidence="8" key="1">
    <citation type="submission" date="2016-02" db="EMBL/GenBank/DDBJ databases">
        <authorList>
            <person name="Sanders J.G."/>
            <person name="Lin J.Y."/>
            <person name="Wertz J.T."/>
            <person name="Russell J.A."/>
            <person name="Moreau C.S."/>
            <person name="Powell S."/>
        </authorList>
    </citation>
    <scope>NUCLEOTIDE SEQUENCE [LARGE SCALE GENOMIC DNA]</scope>
    <source>
        <strain evidence="8">CAG34</strain>
    </source>
</reference>
<feature type="transmembrane region" description="Helical" evidence="6">
    <location>
        <begin position="206"/>
        <end position="227"/>
    </location>
</feature>
<keyword evidence="4 6" id="KW-1133">Transmembrane helix</keyword>
<protein>
    <submittedName>
        <fullName evidence="7">Cyclic nucleotide-binding protein</fullName>
    </submittedName>
</protein>
<sequence length="315" mass="32997">MNKVLAKFGPFLGLLLVIVLFSIPGEVREYFLSVPNFKIILTQTVIVALAALGMTLIIVSGGIDLSAGSVIALSSVIGALCLKAGWSAWLMVPAVIACGAFLGALNGTAIAGLRMTPFIITLGMMGIARGAGKWMANNETVNYTNPAINGWMTTADPFDFSMPPGAWVTVALAIAVAVFMQRTVFGRQIFAIGSNEATARLCGVNTVLTKALIYTLAGAFFGLAGLMQLARLRQGDPTVAIGLELDIIAAVIIGGASLSGGSGSILGTMVGALIMSVLRNGSQQMGWPTYFQEIMIGVVIIVAVFLDRLRAQRRP</sequence>
<dbReference type="GO" id="GO:0005886">
    <property type="term" value="C:plasma membrane"/>
    <property type="evidence" value="ECO:0007669"/>
    <property type="project" value="UniProtKB-SubCell"/>
</dbReference>
<name>A0A139SM30_9BACT</name>
<feature type="transmembrane region" description="Helical" evidence="6">
    <location>
        <begin position="247"/>
        <end position="275"/>
    </location>
</feature>
<feature type="transmembrane region" description="Helical" evidence="6">
    <location>
        <begin position="166"/>
        <end position="185"/>
    </location>
</feature>
<evidence type="ECO:0000256" key="4">
    <source>
        <dbReference type="ARBA" id="ARBA00022989"/>
    </source>
</evidence>
<proteinExistence type="predicted"/>
<evidence type="ECO:0000256" key="2">
    <source>
        <dbReference type="ARBA" id="ARBA00022475"/>
    </source>
</evidence>
<feature type="transmembrane region" description="Helical" evidence="6">
    <location>
        <begin position="39"/>
        <end position="59"/>
    </location>
</feature>
<dbReference type="RefSeq" id="WP_068630224.1">
    <property type="nucleotide sequence ID" value="NZ_LSZQ01000046.1"/>
</dbReference>
<keyword evidence="5 6" id="KW-0472">Membrane</keyword>
<feature type="transmembrane region" description="Helical" evidence="6">
    <location>
        <begin position="65"/>
        <end position="82"/>
    </location>
</feature>
<dbReference type="STRING" id="1548207.AXK11_05895"/>
<dbReference type="Pfam" id="PF02653">
    <property type="entry name" value="BPD_transp_2"/>
    <property type="match status" value="1"/>
</dbReference>
<accession>A0A139SM30</accession>
<dbReference type="CDD" id="cd06579">
    <property type="entry name" value="TM_PBP1_transp_AraH_like"/>
    <property type="match status" value="1"/>
</dbReference>
<dbReference type="OrthoDB" id="9813906at2"/>
<comment type="caution">
    <text evidence="7">The sequence shown here is derived from an EMBL/GenBank/DDBJ whole genome shotgun (WGS) entry which is preliminary data.</text>
</comment>
<keyword evidence="8" id="KW-1185">Reference proteome</keyword>
<keyword evidence="2" id="KW-1003">Cell membrane</keyword>
<evidence type="ECO:0000256" key="6">
    <source>
        <dbReference type="SAM" id="Phobius"/>
    </source>
</evidence>
<evidence type="ECO:0000313" key="7">
    <source>
        <dbReference type="EMBL" id="KXU35524.1"/>
    </source>
</evidence>
<comment type="subcellular location">
    <subcellularLocation>
        <location evidence="1">Cell membrane</location>
        <topology evidence="1">Multi-pass membrane protein</topology>
    </subcellularLocation>
</comment>
<evidence type="ECO:0000256" key="3">
    <source>
        <dbReference type="ARBA" id="ARBA00022692"/>
    </source>
</evidence>
<dbReference type="PANTHER" id="PTHR32196:SF72">
    <property type="entry name" value="RIBOSE IMPORT PERMEASE PROTEIN RBSC"/>
    <property type="match status" value="1"/>
</dbReference>
<dbReference type="InterPro" id="IPR001851">
    <property type="entry name" value="ABC_transp_permease"/>
</dbReference>
<dbReference type="AlphaFoldDB" id="A0A139SM30"/>
<keyword evidence="3 6" id="KW-0812">Transmembrane</keyword>
<feature type="transmembrane region" description="Helical" evidence="6">
    <location>
        <begin position="287"/>
        <end position="306"/>
    </location>
</feature>
<evidence type="ECO:0000256" key="1">
    <source>
        <dbReference type="ARBA" id="ARBA00004651"/>
    </source>
</evidence>
<feature type="transmembrane region" description="Helical" evidence="6">
    <location>
        <begin position="6"/>
        <end position="27"/>
    </location>
</feature>
<evidence type="ECO:0000256" key="5">
    <source>
        <dbReference type="ARBA" id="ARBA00023136"/>
    </source>
</evidence>
<gene>
    <name evidence="7" type="ORF">AXK11_05895</name>
</gene>